<organism evidence="2">
    <name type="scientific">viral metagenome</name>
    <dbReference type="NCBI Taxonomy" id="1070528"/>
    <lineage>
        <taxon>unclassified sequences</taxon>
        <taxon>metagenomes</taxon>
        <taxon>organismal metagenomes</taxon>
    </lineage>
</organism>
<name>A0A6M3L152_9ZZZZ</name>
<evidence type="ECO:0000313" key="2">
    <source>
        <dbReference type="EMBL" id="QJA88236.1"/>
    </source>
</evidence>
<keyword evidence="1" id="KW-0175">Coiled coil</keyword>
<accession>A0A6M3L152</accession>
<dbReference type="AlphaFoldDB" id="A0A6M3L152"/>
<feature type="coiled-coil region" evidence="1">
    <location>
        <begin position="129"/>
        <end position="170"/>
    </location>
</feature>
<protein>
    <submittedName>
        <fullName evidence="2">Uncharacterized protein</fullName>
    </submittedName>
</protein>
<reference evidence="2" key="1">
    <citation type="submission" date="2020-03" db="EMBL/GenBank/DDBJ databases">
        <title>The deep terrestrial virosphere.</title>
        <authorList>
            <person name="Holmfeldt K."/>
            <person name="Nilsson E."/>
            <person name="Simone D."/>
            <person name="Lopez-Fernandez M."/>
            <person name="Wu X."/>
            <person name="de Brujin I."/>
            <person name="Lundin D."/>
            <person name="Andersson A."/>
            <person name="Bertilsson S."/>
            <person name="Dopson M."/>
        </authorList>
    </citation>
    <scope>NUCLEOTIDE SEQUENCE</scope>
    <source>
        <strain evidence="2">MM415B02800</strain>
    </source>
</reference>
<evidence type="ECO:0000256" key="1">
    <source>
        <dbReference type="SAM" id="Coils"/>
    </source>
</evidence>
<gene>
    <name evidence="2" type="ORF">MM415B02800_0005</name>
</gene>
<dbReference type="EMBL" id="MT142764">
    <property type="protein sequence ID" value="QJA88236.1"/>
    <property type="molecule type" value="Genomic_DNA"/>
</dbReference>
<proteinExistence type="predicted"/>
<sequence length="192" mass="21480">MKTRALGKAIRSVWKVLEGLGRSVTLNDIYSLVIQELTDIEELSGQYTQQQIKHNLTSFLSHKVRMGWATVDKSGGVGHYKYTPLIERHPPTPAYMFGSDVGYEFKQQPKSPTGEVDAIQIGNSVIALISSLKRKCAELTAENKEFVEEVKHLNDMLTKSKEKILKLNEQINSGVRRINLHDLQNICKGGGA</sequence>